<organism evidence="2 3">
    <name type="scientific">Marinobacter mobilis</name>
    <dbReference type="NCBI Taxonomy" id="488533"/>
    <lineage>
        <taxon>Bacteria</taxon>
        <taxon>Pseudomonadati</taxon>
        <taxon>Pseudomonadota</taxon>
        <taxon>Gammaproteobacteria</taxon>
        <taxon>Pseudomonadales</taxon>
        <taxon>Marinobacteraceae</taxon>
        <taxon>Marinobacter</taxon>
    </lineage>
</organism>
<dbReference type="GO" id="GO:0016788">
    <property type="term" value="F:hydrolase activity, acting on ester bonds"/>
    <property type="evidence" value="ECO:0007669"/>
    <property type="project" value="UniProtKB-ARBA"/>
</dbReference>
<dbReference type="Proteomes" id="UP000199675">
    <property type="component" value="Unassembled WGS sequence"/>
</dbReference>
<dbReference type="InterPro" id="IPR036514">
    <property type="entry name" value="SGNH_hydro_sf"/>
</dbReference>
<dbReference type="Gene3D" id="3.40.50.1110">
    <property type="entry name" value="SGNH hydrolase"/>
    <property type="match status" value="1"/>
</dbReference>
<evidence type="ECO:0000313" key="2">
    <source>
        <dbReference type="EMBL" id="SDW82548.1"/>
    </source>
</evidence>
<evidence type="ECO:0000313" key="3">
    <source>
        <dbReference type="Proteomes" id="UP000199675"/>
    </source>
</evidence>
<dbReference type="EMBL" id="FNNE01000004">
    <property type="protein sequence ID" value="SDW82548.1"/>
    <property type="molecule type" value="Genomic_DNA"/>
</dbReference>
<name>A0A1H2WPW9_9GAMM</name>
<protein>
    <submittedName>
        <fullName evidence="2">Lysophospholipase L1</fullName>
    </submittedName>
</protein>
<accession>A0A1H2WPW9</accession>
<gene>
    <name evidence="2" type="ORF">SAMN04487960_104236</name>
</gene>
<dbReference type="InterPro" id="IPR013830">
    <property type="entry name" value="SGNH_hydro"/>
</dbReference>
<keyword evidence="3" id="KW-1185">Reference proteome</keyword>
<dbReference type="RefSeq" id="WP_091812478.1">
    <property type="nucleotide sequence ID" value="NZ_FNNE01000004.1"/>
</dbReference>
<dbReference type="Pfam" id="PF13472">
    <property type="entry name" value="Lipase_GDSL_2"/>
    <property type="match status" value="1"/>
</dbReference>
<dbReference type="AlphaFoldDB" id="A0A1H2WPW9"/>
<dbReference type="SUPFAM" id="SSF52266">
    <property type="entry name" value="SGNH hydrolase"/>
    <property type="match status" value="1"/>
</dbReference>
<feature type="domain" description="SGNH hydrolase-type esterase" evidence="1">
    <location>
        <begin position="50"/>
        <end position="220"/>
    </location>
</feature>
<dbReference type="OrthoDB" id="9804395at2"/>
<evidence type="ECO:0000259" key="1">
    <source>
        <dbReference type="Pfam" id="PF13472"/>
    </source>
</evidence>
<dbReference type="STRING" id="488533.SAMN04487960_104236"/>
<reference evidence="2 3" key="1">
    <citation type="submission" date="2016-10" db="EMBL/GenBank/DDBJ databases">
        <authorList>
            <person name="de Groot N.N."/>
        </authorList>
    </citation>
    <scope>NUCLEOTIDE SEQUENCE [LARGE SCALE GENOMIC DNA]</scope>
    <source>
        <strain evidence="2 3">CGMCC 1.7059</strain>
    </source>
</reference>
<proteinExistence type="predicted"/>
<sequence length="240" mass="26032">MLYPVSTLLLLPFLLLQGRRVRRDTPRLPEPEGPRSGHVGEGEPLRLLIVGDSAAAGVGVSHQHEALSGCLVQALAKHRRVSWTLLAETGRTSADVRAAVSTHPTGHYDVALVSVGVNDVTGRTGRRDWQANLRALSADLCGRFGVRYILFTAVPPMGRFPALPQPLRWYLGLRAGQLDGDMRSLCESEAGCEYLAVPFPLDHNLMASDGFHPGRDAYALWGAHGAERIVAWQQAGEADT</sequence>
<dbReference type="CDD" id="cd01836">
    <property type="entry name" value="FeeA_FeeB_like"/>
    <property type="match status" value="1"/>
</dbReference>